<dbReference type="Pfam" id="PF00015">
    <property type="entry name" value="MCPsignal"/>
    <property type="match status" value="1"/>
</dbReference>
<dbReference type="PANTHER" id="PTHR43531">
    <property type="entry name" value="PROTEIN ICFG"/>
    <property type="match status" value="1"/>
</dbReference>
<feature type="transmembrane region" description="Helical" evidence="4">
    <location>
        <begin position="139"/>
        <end position="160"/>
    </location>
</feature>
<reference evidence="6 8" key="2">
    <citation type="journal article" date="2018" name="Microb. Genom.">
        <title>Deciphering the unexplored Leptospira diversity from soils uncovers genomic evolution to virulence.</title>
        <authorList>
            <person name="Thibeaux R."/>
            <person name="Iraola G."/>
            <person name="Ferres I."/>
            <person name="Bierque E."/>
            <person name="Girault D."/>
            <person name="Soupe-Gilbert M.E."/>
            <person name="Picardeau M."/>
            <person name="Goarant C."/>
        </authorList>
    </citation>
    <scope>NUCLEOTIDE SEQUENCE [LARGE SCALE GENOMIC DNA]</scope>
    <source>
        <strain evidence="6 8">ATI7-C-A5</strain>
    </source>
</reference>
<dbReference type="GO" id="GO:0004888">
    <property type="term" value="F:transmembrane signaling receptor activity"/>
    <property type="evidence" value="ECO:0007669"/>
    <property type="project" value="TreeGrafter"/>
</dbReference>
<evidence type="ECO:0000313" key="7">
    <source>
        <dbReference type="EMBL" id="PJZ93706.1"/>
    </source>
</evidence>
<keyword evidence="4" id="KW-0472">Membrane</keyword>
<protein>
    <submittedName>
        <fullName evidence="6 7">Chemotaxis protein</fullName>
    </submittedName>
</protein>
<dbReference type="InterPro" id="IPR051310">
    <property type="entry name" value="MCP_chemotaxis"/>
</dbReference>
<evidence type="ECO:0000256" key="3">
    <source>
        <dbReference type="PROSITE-ProRule" id="PRU00284"/>
    </source>
</evidence>
<feature type="transmembrane region" description="Helical" evidence="4">
    <location>
        <begin position="114"/>
        <end position="132"/>
    </location>
</feature>
<proteinExistence type="inferred from homology"/>
<keyword evidence="4" id="KW-1133">Transmembrane helix</keyword>
<dbReference type="PANTHER" id="PTHR43531:SF11">
    <property type="entry name" value="METHYL-ACCEPTING CHEMOTAXIS PROTEIN 3"/>
    <property type="match status" value="1"/>
</dbReference>
<feature type="transmembrane region" description="Helical" evidence="4">
    <location>
        <begin position="81"/>
        <end position="102"/>
    </location>
</feature>
<keyword evidence="8" id="KW-1185">Reference proteome</keyword>
<feature type="transmembrane region" description="Helical" evidence="4">
    <location>
        <begin position="180"/>
        <end position="202"/>
    </location>
</feature>
<dbReference type="GO" id="GO:0007165">
    <property type="term" value="P:signal transduction"/>
    <property type="evidence" value="ECO:0007669"/>
    <property type="project" value="UniProtKB-KW"/>
</dbReference>
<dbReference type="InterPro" id="IPR004089">
    <property type="entry name" value="MCPsignal_dom"/>
</dbReference>
<dbReference type="GO" id="GO:0005886">
    <property type="term" value="C:plasma membrane"/>
    <property type="evidence" value="ECO:0007669"/>
    <property type="project" value="TreeGrafter"/>
</dbReference>
<dbReference type="EMBL" id="NPEF02000020">
    <property type="protein sequence ID" value="MDV6237163.1"/>
    <property type="molecule type" value="Genomic_DNA"/>
</dbReference>
<comment type="similarity">
    <text evidence="2">Belongs to the methyl-accepting chemotaxis (MCP) protein family.</text>
</comment>
<dbReference type="GO" id="GO:0006935">
    <property type="term" value="P:chemotaxis"/>
    <property type="evidence" value="ECO:0007669"/>
    <property type="project" value="UniProtKB-KW"/>
</dbReference>
<evidence type="ECO:0000313" key="6">
    <source>
        <dbReference type="EMBL" id="MDV6237163.1"/>
    </source>
</evidence>
<accession>A0A2N0BQU2</accession>
<evidence type="ECO:0000259" key="5">
    <source>
        <dbReference type="PROSITE" id="PS50111"/>
    </source>
</evidence>
<sequence length="531" mass="58659">MREKNPKTNFTDREIIASGPAYINRIRLILIVLFYVSIILSWKRSTPTQNTFYLLGVTGMFCYALYSFFKHKKHGRMSDRLSKTFMILDVTTLFLTMVVVAADTPENSGVIVKGQIFYGVSYLYIICSGLLLSPRFVTVIGAVSSVTQGIVVAVAIVYGLKMVDDPVLAASTGHASLSEQILKIVFLFSSSMIIRFLVNLFLKLRVNSETREKELARSQKLMNEKTKKMIDSARYLKISAGNLKDFMSEFTNVVADHASSFEEIGSTMEEFQTQSESSAQTVQNQFQKIETLVSHSRNLKTIIERITESNVQLDKNLDKVKTAGTTVTGFVEDLSESLNSLGDSFRSVGEVNRIMSEVADRTNLLSLNASIEAARAGDAGRGFAVVAQEVSKLAESSAQNADLISNIIKNSSNHVSSGRKSAETTVIRVKEQDKIINEFVSSFETFSELFGEQSRINSQFFSNLDYLKSLSSEIELASSEQKTGLRAIVNSILSLQTSMDSLTAKSENLSEIVLELDLQSDALTAADAEST</sequence>
<organism evidence="7">
    <name type="scientific">Leptospira ellisii</name>
    <dbReference type="NCBI Taxonomy" id="2023197"/>
    <lineage>
        <taxon>Bacteria</taxon>
        <taxon>Pseudomonadati</taxon>
        <taxon>Spirochaetota</taxon>
        <taxon>Spirochaetia</taxon>
        <taxon>Leptospirales</taxon>
        <taxon>Leptospiraceae</taxon>
        <taxon>Leptospira</taxon>
    </lineage>
</organism>
<dbReference type="RefSeq" id="WP_100745318.1">
    <property type="nucleotide sequence ID" value="NZ_NPEF02000020.1"/>
</dbReference>
<keyword evidence="1" id="KW-0145">Chemotaxis</keyword>
<keyword evidence="3" id="KW-0807">Transducer</keyword>
<feature type="transmembrane region" description="Helical" evidence="4">
    <location>
        <begin position="52"/>
        <end position="69"/>
    </location>
</feature>
<evidence type="ECO:0000256" key="1">
    <source>
        <dbReference type="ARBA" id="ARBA00022500"/>
    </source>
</evidence>
<comment type="caution">
    <text evidence="7">The sequence shown here is derived from an EMBL/GenBank/DDBJ whole genome shotgun (WGS) entry which is preliminary data.</text>
</comment>
<evidence type="ECO:0000256" key="4">
    <source>
        <dbReference type="SAM" id="Phobius"/>
    </source>
</evidence>
<dbReference type="Gene3D" id="1.10.287.950">
    <property type="entry name" value="Methyl-accepting chemotaxis protein"/>
    <property type="match status" value="1"/>
</dbReference>
<reference evidence="7" key="1">
    <citation type="submission" date="2017-07" db="EMBL/GenBank/DDBJ databases">
        <title>Leptospira spp. isolated from tropical soils.</title>
        <authorList>
            <person name="Thibeaux R."/>
            <person name="Iraola G."/>
            <person name="Ferres I."/>
            <person name="Bierque E."/>
            <person name="Girault D."/>
            <person name="Soupe-Gilbert M.-E."/>
            <person name="Picardeau M."/>
            <person name="Goarant C."/>
        </authorList>
    </citation>
    <scope>NUCLEOTIDE SEQUENCE [LARGE SCALE GENOMIC DNA]</scope>
    <source>
        <strain evidence="7">ATI7-C-A5</strain>
    </source>
</reference>
<reference evidence="6" key="3">
    <citation type="submission" date="2023-10" db="EMBL/GenBank/DDBJ databases">
        <authorList>
            <person name="Picardeau M."/>
            <person name="Thibeaux R."/>
        </authorList>
    </citation>
    <scope>NUCLEOTIDE SEQUENCE</scope>
    <source>
        <strain evidence="6">ATI7-C-A5</strain>
    </source>
</reference>
<dbReference type="SUPFAM" id="SSF58104">
    <property type="entry name" value="Methyl-accepting chemotaxis protein (MCP) signaling domain"/>
    <property type="match status" value="1"/>
</dbReference>
<dbReference type="PROSITE" id="PS50111">
    <property type="entry name" value="CHEMOTAXIS_TRANSDUC_2"/>
    <property type="match status" value="1"/>
</dbReference>
<name>A0A2N0BQU2_9LEPT</name>
<gene>
    <name evidence="6" type="ORF">CH379_016140</name>
    <name evidence="7" type="ORF">CH379_06435</name>
</gene>
<dbReference type="EMBL" id="NPEF01000048">
    <property type="protein sequence ID" value="PJZ93706.1"/>
    <property type="molecule type" value="Genomic_DNA"/>
</dbReference>
<dbReference type="AlphaFoldDB" id="A0A2N0BQU2"/>
<accession>A0A2N0BAZ1</accession>
<evidence type="ECO:0000256" key="2">
    <source>
        <dbReference type="ARBA" id="ARBA00029447"/>
    </source>
</evidence>
<keyword evidence="4" id="KW-0812">Transmembrane</keyword>
<feature type="transmembrane region" description="Helical" evidence="4">
    <location>
        <begin position="21"/>
        <end position="40"/>
    </location>
</feature>
<dbReference type="SMART" id="SM00283">
    <property type="entry name" value="MA"/>
    <property type="match status" value="1"/>
</dbReference>
<evidence type="ECO:0000313" key="8">
    <source>
        <dbReference type="Proteomes" id="UP000232122"/>
    </source>
</evidence>
<dbReference type="OrthoDB" id="354666at2"/>
<dbReference type="Proteomes" id="UP000232122">
    <property type="component" value="Unassembled WGS sequence"/>
</dbReference>
<feature type="domain" description="Methyl-accepting transducer" evidence="5">
    <location>
        <begin position="260"/>
        <end position="496"/>
    </location>
</feature>